<gene>
    <name evidence="2" type="ORF">FNF28_01133</name>
    <name evidence="1" type="ORF">FNF29_03229</name>
</gene>
<accession>A0A5A8E440</accession>
<organism evidence="2 4">
    <name type="scientific">Cafeteria roenbergensis</name>
    <name type="common">Marine flagellate</name>
    <dbReference type="NCBI Taxonomy" id="33653"/>
    <lineage>
        <taxon>Eukaryota</taxon>
        <taxon>Sar</taxon>
        <taxon>Stramenopiles</taxon>
        <taxon>Bigyra</taxon>
        <taxon>Opalozoa</taxon>
        <taxon>Bicosoecida</taxon>
        <taxon>Cafeteriaceae</taxon>
        <taxon>Cafeteria</taxon>
    </lineage>
</organism>
<dbReference type="InterPro" id="IPR032870">
    <property type="entry name" value="ALKBH7-like"/>
</dbReference>
<dbReference type="AlphaFoldDB" id="A0A5A8E440"/>
<dbReference type="Proteomes" id="UP000324907">
    <property type="component" value="Unassembled WGS sequence"/>
</dbReference>
<evidence type="ECO:0000313" key="2">
    <source>
        <dbReference type="EMBL" id="KAA0170860.1"/>
    </source>
</evidence>
<dbReference type="EMBL" id="VLTL01000010">
    <property type="protein sequence ID" value="KAA0170860.1"/>
    <property type="molecule type" value="Genomic_DNA"/>
</dbReference>
<evidence type="ECO:0000313" key="4">
    <source>
        <dbReference type="Proteomes" id="UP000324907"/>
    </source>
</evidence>
<evidence type="ECO:0000313" key="3">
    <source>
        <dbReference type="Proteomes" id="UP000323011"/>
    </source>
</evidence>
<dbReference type="GO" id="GO:0006974">
    <property type="term" value="P:DNA damage response"/>
    <property type="evidence" value="ECO:0007669"/>
    <property type="project" value="InterPro"/>
</dbReference>
<dbReference type="Gene3D" id="2.60.120.590">
    <property type="entry name" value="Alpha-ketoglutarate-dependent dioxygenase AlkB-like"/>
    <property type="match status" value="1"/>
</dbReference>
<dbReference type="GO" id="GO:0005759">
    <property type="term" value="C:mitochondrial matrix"/>
    <property type="evidence" value="ECO:0007669"/>
    <property type="project" value="TreeGrafter"/>
</dbReference>
<sequence>MRRGLGRMLGRARLARAPCSSSPRPAVEPRRGAGSLALYDATAAPSVDLPLMASKWLRVQEDFITREEEKALALYFHERLCGQQYSEGHWDSVIVSYRETLMAWEELPAALRPAVERLASLFEPGAQVQRKVHAIDLSESHGRIDGHVDSVKFCGEHVIGLCLLSPAVMRFKRAAPDEVHAGTEERAGYVKVKPQAGDAAGAAAASATDAPGDMAPGAATTEWVAAPGTGAPGETVDVLLRRRSAYVMYGVGRFGYEHAVLGGVQRFGPEEVKVRRRRRISLIVRDEADSALAPVV</sequence>
<dbReference type="PANTHER" id="PTHR21052">
    <property type="entry name" value="SPERMATOGENESIS ASSOCIATED 11-RELATED"/>
    <property type="match status" value="1"/>
</dbReference>
<name>A0A5A8E440_CAFRO</name>
<protein>
    <submittedName>
        <fullName evidence="2">Uncharacterized protein</fullName>
    </submittedName>
</protein>
<dbReference type="EMBL" id="VLTN01000016">
    <property type="protein sequence ID" value="KAA0153412.1"/>
    <property type="molecule type" value="Genomic_DNA"/>
</dbReference>
<comment type="caution">
    <text evidence="2">The sequence shown here is derived from an EMBL/GenBank/DDBJ whole genome shotgun (WGS) entry which is preliminary data.</text>
</comment>
<dbReference type="Proteomes" id="UP000323011">
    <property type="component" value="Unassembled WGS sequence"/>
</dbReference>
<dbReference type="GO" id="GO:0006631">
    <property type="term" value="P:fatty acid metabolic process"/>
    <property type="evidence" value="ECO:0007669"/>
    <property type="project" value="TreeGrafter"/>
</dbReference>
<dbReference type="InterPro" id="IPR037151">
    <property type="entry name" value="AlkB-like_sf"/>
</dbReference>
<evidence type="ECO:0000313" key="1">
    <source>
        <dbReference type="EMBL" id="KAA0153412.1"/>
    </source>
</evidence>
<dbReference type="SUPFAM" id="SSF51197">
    <property type="entry name" value="Clavaminate synthase-like"/>
    <property type="match status" value="1"/>
</dbReference>
<keyword evidence="3" id="KW-1185">Reference proteome</keyword>
<dbReference type="PANTHER" id="PTHR21052:SF0">
    <property type="entry name" value="ALPHA-KETOGLUTARATE-DEPENDENT DIOXYGENASE ALKB HOMOLOG 7, MITOCHONDRIAL"/>
    <property type="match status" value="1"/>
</dbReference>
<proteinExistence type="predicted"/>
<reference evidence="3 4" key="1">
    <citation type="submission" date="2019-07" db="EMBL/GenBank/DDBJ databases">
        <title>Genomes of Cafeteria roenbergensis.</title>
        <authorList>
            <person name="Fischer M.G."/>
            <person name="Hackl T."/>
            <person name="Roman M."/>
        </authorList>
    </citation>
    <scope>NUCLEOTIDE SEQUENCE [LARGE SCALE GENOMIC DNA]</scope>
    <source>
        <strain evidence="1 3">BVI</strain>
        <strain evidence="2 4">RCC970-E3</strain>
    </source>
</reference>